<dbReference type="InterPro" id="IPR027417">
    <property type="entry name" value="P-loop_NTPase"/>
</dbReference>
<dbReference type="PANTHER" id="PTHR32309:SF31">
    <property type="entry name" value="CAPSULAR EXOPOLYSACCHARIDE FAMILY"/>
    <property type="match status" value="1"/>
</dbReference>
<dbReference type="InterPro" id="IPR050445">
    <property type="entry name" value="Bact_polysacc_biosynth/exp"/>
</dbReference>
<keyword evidence="1" id="KW-1133">Transmembrane helix</keyword>
<feature type="transmembrane region" description="Helical" evidence="1">
    <location>
        <begin position="12"/>
        <end position="32"/>
    </location>
</feature>
<dbReference type="eggNOG" id="COG3206">
    <property type="taxonomic scope" value="Bacteria"/>
</dbReference>
<dbReference type="AlphaFoldDB" id="H1Y203"/>
<dbReference type="Proteomes" id="UP000002774">
    <property type="component" value="Chromosome"/>
</dbReference>
<organism evidence="2 3">
    <name type="scientific">Mucilaginibacter paludis DSM 18603</name>
    <dbReference type="NCBI Taxonomy" id="714943"/>
    <lineage>
        <taxon>Bacteria</taxon>
        <taxon>Pseudomonadati</taxon>
        <taxon>Bacteroidota</taxon>
        <taxon>Sphingobacteriia</taxon>
        <taxon>Sphingobacteriales</taxon>
        <taxon>Sphingobacteriaceae</taxon>
        <taxon>Mucilaginibacter</taxon>
    </lineage>
</organism>
<sequence length="714" mass="80890">MEASDFFKLLKRYRIVMMVIPLITIMVTYYFVRNLPDSYVSQTQIATGIVDQSQKLPEDQTAQESQIFMEFANVIATIKLNTIVNQVSYQLILHDLTSDLPFRKPSKLFRDLNANARAHAIEVYTKMYNTHGALMLWDKDQNGLNSLINSMRYDAGSIQAKLGIYRWENSDFIHVDFESENPQLSAFVLNTLAKEFISYHTDTEKGNQLKSIHALDSLLQKKKLSIDKKTDSLKRYKIKNHILNIKDQASSLYAQISDFEGRKQQAEKDIAANDGAIKSIDSKFKTSGKRGGYFENVSSKINTKIAADKDILKSYTDAWIKSNYNNYYKLKIDSVQNILTNEINQSADQSGDSPLSTKSSLRAQKLNLEVTYDLAKFSLNTLEKEIGRLKGELDQLVPHEAVIQSMESSIDIDSKEYLDLLAKYNQASVLSNFSVKLRQVDLAMPGGPQSSKKMILTIAAGVISEVFCLLVLFVLFYLDSTIKHPRTLASVSGLPVLGYLNVITGSILDLRKLWDTDNKNKMQQFKDQLRSIRFEIDQELNDHKLLAITSLGEGEGKTLLAVSLAYSYSIINKKVLLIDGNFSNPSISTTIKPQLFIEEYFKESPDNNQAITNDVHVIGNRGNDITLLEIDGEKAIEQKFIELKALYDIIIVEVQDMSKMNKAKEWLLFADKTIVVFEANQSMNETKNAAIKYFKTLGPKFGGWIFNRVPLDDK</sequence>
<evidence type="ECO:0000256" key="1">
    <source>
        <dbReference type="SAM" id="Phobius"/>
    </source>
</evidence>
<dbReference type="STRING" id="714943.Mucpa_1548"/>
<keyword evidence="1" id="KW-0472">Membrane</keyword>
<evidence type="ECO:0000313" key="3">
    <source>
        <dbReference type="Proteomes" id="UP000002774"/>
    </source>
</evidence>
<proteinExistence type="predicted"/>
<protein>
    <submittedName>
        <fullName evidence="2">Lipopolysaccharide biosynthesis protein</fullName>
    </submittedName>
</protein>
<dbReference type="OrthoDB" id="972983at2"/>
<evidence type="ECO:0000313" key="2">
    <source>
        <dbReference type="EMBL" id="EHQ25706.1"/>
    </source>
</evidence>
<gene>
    <name evidence="2" type="ORF">Mucpa_1548</name>
</gene>
<dbReference type="eggNOG" id="COG0489">
    <property type="taxonomic scope" value="Bacteria"/>
</dbReference>
<dbReference type="HOGENOM" id="CLU_386762_0_0_10"/>
<feature type="transmembrane region" description="Helical" evidence="1">
    <location>
        <begin position="454"/>
        <end position="478"/>
    </location>
</feature>
<dbReference type="PANTHER" id="PTHR32309">
    <property type="entry name" value="TYROSINE-PROTEIN KINASE"/>
    <property type="match status" value="1"/>
</dbReference>
<keyword evidence="3" id="KW-1185">Reference proteome</keyword>
<dbReference type="EMBL" id="CM001403">
    <property type="protein sequence ID" value="EHQ25706.1"/>
    <property type="molecule type" value="Genomic_DNA"/>
</dbReference>
<keyword evidence="1" id="KW-0812">Transmembrane</keyword>
<dbReference type="Gene3D" id="3.40.50.300">
    <property type="entry name" value="P-loop containing nucleotide triphosphate hydrolases"/>
    <property type="match status" value="1"/>
</dbReference>
<dbReference type="SUPFAM" id="SSF52540">
    <property type="entry name" value="P-loop containing nucleoside triphosphate hydrolases"/>
    <property type="match status" value="1"/>
</dbReference>
<dbReference type="RefSeq" id="WP_008505573.1">
    <property type="nucleotide sequence ID" value="NZ_CM001403.1"/>
</dbReference>
<accession>H1Y203</accession>
<name>H1Y203_9SPHI</name>
<reference evidence="2" key="1">
    <citation type="submission" date="2011-09" db="EMBL/GenBank/DDBJ databases">
        <title>The permanent draft genome of Mucilaginibacter paludis DSM 18603.</title>
        <authorList>
            <consortium name="US DOE Joint Genome Institute (JGI-PGF)"/>
            <person name="Lucas S."/>
            <person name="Han J."/>
            <person name="Lapidus A."/>
            <person name="Bruce D."/>
            <person name="Goodwin L."/>
            <person name="Pitluck S."/>
            <person name="Peters L."/>
            <person name="Kyrpides N."/>
            <person name="Mavromatis K."/>
            <person name="Ivanova N."/>
            <person name="Mikhailova N."/>
            <person name="Held B."/>
            <person name="Detter J.C."/>
            <person name="Tapia R."/>
            <person name="Han C."/>
            <person name="Land M."/>
            <person name="Hauser L."/>
            <person name="Markowitz V."/>
            <person name="Cheng J.-F."/>
            <person name="Hugenholtz P."/>
            <person name="Woyke T."/>
            <person name="Wu D."/>
            <person name="Tindall B."/>
            <person name="Brambilla E."/>
            <person name="Klenk H.-P."/>
            <person name="Eisen J.A."/>
        </authorList>
    </citation>
    <scope>NUCLEOTIDE SEQUENCE [LARGE SCALE GENOMIC DNA]</scope>
    <source>
        <strain evidence="2">DSM 18603</strain>
    </source>
</reference>